<feature type="compositionally biased region" description="Acidic residues" evidence="1">
    <location>
        <begin position="112"/>
        <end position="126"/>
    </location>
</feature>
<sequence length="234" mass="26577">MESSCIDSSTPPQSHVGEPSIADARATTSGTLYRNELSTVHSNISAVSELVSPEQIRPFPKADARKTSKRGGRKPGRCRILTDTPEKNEIEKQGEVRKQKIRQETRKIESSSSEEDEELSIDPDDSLQDVEFGIEEEEDINEELYANDFILVRLCGKKSYKFYIAQIIQTGEPLEVKYLKKVGINTFICLDETLYELQTSEVVMKLPCPFISGGTERKRRQMVFHVDFTCYNVE</sequence>
<protein>
    <submittedName>
        <fullName evidence="2">Uncharacterized protein</fullName>
    </submittedName>
</protein>
<accession>A0AAW1JCC5</accession>
<feature type="compositionally biased region" description="Basic residues" evidence="1">
    <location>
        <begin position="67"/>
        <end position="77"/>
    </location>
</feature>
<feature type="compositionally biased region" description="Basic and acidic residues" evidence="1">
    <location>
        <begin position="84"/>
        <end position="109"/>
    </location>
</feature>
<dbReference type="Proteomes" id="UP001458880">
    <property type="component" value="Unassembled WGS sequence"/>
</dbReference>
<name>A0AAW1JCC5_POPJA</name>
<evidence type="ECO:0000313" key="3">
    <source>
        <dbReference type="Proteomes" id="UP001458880"/>
    </source>
</evidence>
<feature type="compositionally biased region" description="Polar residues" evidence="1">
    <location>
        <begin position="1"/>
        <end position="13"/>
    </location>
</feature>
<dbReference type="EMBL" id="JASPKY010000434">
    <property type="protein sequence ID" value="KAK9700596.1"/>
    <property type="molecule type" value="Genomic_DNA"/>
</dbReference>
<reference evidence="2 3" key="1">
    <citation type="journal article" date="2024" name="BMC Genomics">
        <title>De novo assembly and annotation of Popillia japonica's genome with initial clues to its potential as an invasive pest.</title>
        <authorList>
            <person name="Cucini C."/>
            <person name="Boschi S."/>
            <person name="Funari R."/>
            <person name="Cardaioli E."/>
            <person name="Iannotti N."/>
            <person name="Marturano G."/>
            <person name="Paoli F."/>
            <person name="Bruttini M."/>
            <person name="Carapelli A."/>
            <person name="Frati F."/>
            <person name="Nardi F."/>
        </authorList>
    </citation>
    <scope>NUCLEOTIDE SEQUENCE [LARGE SCALE GENOMIC DNA]</scope>
    <source>
        <strain evidence="2">DMR45628</strain>
    </source>
</reference>
<evidence type="ECO:0000256" key="1">
    <source>
        <dbReference type="SAM" id="MobiDB-lite"/>
    </source>
</evidence>
<evidence type="ECO:0000313" key="2">
    <source>
        <dbReference type="EMBL" id="KAK9700596.1"/>
    </source>
</evidence>
<dbReference type="AlphaFoldDB" id="A0AAW1JCC5"/>
<keyword evidence="3" id="KW-1185">Reference proteome</keyword>
<comment type="caution">
    <text evidence="2">The sequence shown here is derived from an EMBL/GenBank/DDBJ whole genome shotgun (WGS) entry which is preliminary data.</text>
</comment>
<feature type="region of interest" description="Disordered" evidence="1">
    <location>
        <begin position="49"/>
        <end position="126"/>
    </location>
</feature>
<organism evidence="2 3">
    <name type="scientific">Popillia japonica</name>
    <name type="common">Japanese beetle</name>
    <dbReference type="NCBI Taxonomy" id="7064"/>
    <lineage>
        <taxon>Eukaryota</taxon>
        <taxon>Metazoa</taxon>
        <taxon>Ecdysozoa</taxon>
        <taxon>Arthropoda</taxon>
        <taxon>Hexapoda</taxon>
        <taxon>Insecta</taxon>
        <taxon>Pterygota</taxon>
        <taxon>Neoptera</taxon>
        <taxon>Endopterygota</taxon>
        <taxon>Coleoptera</taxon>
        <taxon>Polyphaga</taxon>
        <taxon>Scarabaeiformia</taxon>
        <taxon>Scarabaeidae</taxon>
        <taxon>Rutelinae</taxon>
        <taxon>Popillia</taxon>
    </lineage>
</organism>
<proteinExistence type="predicted"/>
<gene>
    <name evidence="2" type="ORF">QE152_g31127</name>
</gene>
<feature type="region of interest" description="Disordered" evidence="1">
    <location>
        <begin position="1"/>
        <end position="23"/>
    </location>
</feature>